<dbReference type="Pfam" id="PF00111">
    <property type="entry name" value="Fer2"/>
    <property type="match status" value="1"/>
</dbReference>
<keyword evidence="2" id="KW-0001">2Fe-2S</keyword>
<dbReference type="SUPFAM" id="SSF54292">
    <property type="entry name" value="2Fe-2S ferredoxin-like"/>
    <property type="match status" value="1"/>
</dbReference>
<keyword evidence="9" id="KW-1185">Reference proteome</keyword>
<dbReference type="InterPro" id="IPR001041">
    <property type="entry name" value="2Fe-2S_ferredoxin-type"/>
</dbReference>
<dbReference type="EMBL" id="SRLD01000013">
    <property type="protein sequence ID" value="TGE17003.1"/>
    <property type="molecule type" value="Genomic_DNA"/>
</dbReference>
<dbReference type="OrthoDB" id="9799640at2"/>
<dbReference type="PROSITE" id="PS51085">
    <property type="entry name" value="2FE2S_FER_2"/>
    <property type="match status" value="1"/>
</dbReference>
<evidence type="ECO:0000256" key="3">
    <source>
        <dbReference type="ARBA" id="ARBA00022723"/>
    </source>
</evidence>
<comment type="caution">
    <text evidence="8">The sequence shown here is derived from an EMBL/GenBank/DDBJ whole genome shotgun (WGS) entry which is preliminary data.</text>
</comment>
<keyword evidence="5" id="KW-0411">Iron-sulfur</keyword>
<dbReference type="AlphaFoldDB" id="A0A4Z0PMB3"/>
<evidence type="ECO:0000256" key="5">
    <source>
        <dbReference type="ARBA" id="ARBA00023014"/>
    </source>
</evidence>
<organism evidence="8 9">
    <name type="scientific">Hymenobacter elongatus</name>
    <dbReference type="NCBI Taxonomy" id="877208"/>
    <lineage>
        <taxon>Bacteria</taxon>
        <taxon>Pseudomonadati</taxon>
        <taxon>Bacteroidota</taxon>
        <taxon>Cytophagia</taxon>
        <taxon>Cytophagales</taxon>
        <taxon>Hymenobacteraceae</taxon>
        <taxon>Hymenobacter</taxon>
    </lineage>
</organism>
<name>A0A4Z0PMB3_9BACT</name>
<dbReference type="InterPro" id="IPR036010">
    <property type="entry name" value="2Fe-2S_ferredoxin-like_sf"/>
</dbReference>
<dbReference type="RefSeq" id="WP_135497280.1">
    <property type="nucleotide sequence ID" value="NZ_SRLD01000013.1"/>
</dbReference>
<evidence type="ECO:0000313" key="8">
    <source>
        <dbReference type="EMBL" id="TGE17003.1"/>
    </source>
</evidence>
<keyword evidence="4" id="KW-0408">Iron</keyword>
<sequence length="109" mass="11725">MPTLTVQNMPGAVVSVPTGATLLAALQAAGHDWMHACGGKGRCTTCRLEVTQGLELLTPPTDAELRYRVAGRLLPHERLTCQSRLPEGDVAARVPAATQLPHITYQERL</sequence>
<evidence type="ECO:0000256" key="4">
    <source>
        <dbReference type="ARBA" id="ARBA00023004"/>
    </source>
</evidence>
<gene>
    <name evidence="8" type="ORF">E5J99_08425</name>
</gene>
<dbReference type="Gene3D" id="3.10.20.30">
    <property type="match status" value="1"/>
</dbReference>
<evidence type="ECO:0000259" key="7">
    <source>
        <dbReference type="PROSITE" id="PS51085"/>
    </source>
</evidence>
<keyword evidence="3" id="KW-0479">Metal-binding</keyword>
<comment type="cofactor">
    <cofactor evidence="6">
        <name>[2Fe-2S] cluster</name>
        <dbReference type="ChEBI" id="CHEBI:190135"/>
    </cofactor>
</comment>
<evidence type="ECO:0000256" key="2">
    <source>
        <dbReference type="ARBA" id="ARBA00022714"/>
    </source>
</evidence>
<dbReference type="Proteomes" id="UP000297739">
    <property type="component" value="Unassembled WGS sequence"/>
</dbReference>
<evidence type="ECO:0000256" key="6">
    <source>
        <dbReference type="ARBA" id="ARBA00034078"/>
    </source>
</evidence>
<dbReference type="PANTHER" id="PTHR23426:SF65">
    <property type="entry name" value="FERREDOXIN-2, MITOCHONDRIAL"/>
    <property type="match status" value="1"/>
</dbReference>
<comment type="similarity">
    <text evidence="1">Belongs to the adrenodoxin/putidaredoxin family.</text>
</comment>
<proteinExistence type="inferred from homology"/>
<accession>A0A4Z0PMB3</accession>
<evidence type="ECO:0000313" key="9">
    <source>
        <dbReference type="Proteomes" id="UP000297739"/>
    </source>
</evidence>
<dbReference type="InterPro" id="IPR012675">
    <property type="entry name" value="Beta-grasp_dom_sf"/>
</dbReference>
<evidence type="ECO:0000256" key="1">
    <source>
        <dbReference type="ARBA" id="ARBA00010914"/>
    </source>
</evidence>
<dbReference type="InterPro" id="IPR001055">
    <property type="entry name" value="Adrenodoxin-like"/>
</dbReference>
<dbReference type="GO" id="GO:0046872">
    <property type="term" value="F:metal ion binding"/>
    <property type="evidence" value="ECO:0007669"/>
    <property type="project" value="UniProtKB-KW"/>
</dbReference>
<feature type="domain" description="2Fe-2S ferredoxin-type" evidence="7">
    <location>
        <begin position="1"/>
        <end position="98"/>
    </location>
</feature>
<reference evidence="8 9" key="1">
    <citation type="submission" date="2019-04" db="EMBL/GenBank/DDBJ databases">
        <authorList>
            <person name="Feng G."/>
            <person name="Zhang J."/>
            <person name="Zhu H."/>
        </authorList>
    </citation>
    <scope>NUCLEOTIDE SEQUENCE [LARGE SCALE GENOMIC DNA]</scope>
    <source>
        <strain evidence="8 9">JCM 17223</strain>
    </source>
</reference>
<dbReference type="PANTHER" id="PTHR23426">
    <property type="entry name" value="FERREDOXIN/ADRENODOXIN"/>
    <property type="match status" value="1"/>
</dbReference>
<protein>
    <submittedName>
        <fullName evidence="8">(2Fe-2S)-binding protein</fullName>
    </submittedName>
</protein>
<dbReference type="GO" id="GO:0140647">
    <property type="term" value="P:P450-containing electron transport chain"/>
    <property type="evidence" value="ECO:0007669"/>
    <property type="project" value="InterPro"/>
</dbReference>
<dbReference type="GO" id="GO:0051537">
    <property type="term" value="F:2 iron, 2 sulfur cluster binding"/>
    <property type="evidence" value="ECO:0007669"/>
    <property type="project" value="UniProtKB-KW"/>
</dbReference>
<dbReference type="GO" id="GO:0009055">
    <property type="term" value="F:electron transfer activity"/>
    <property type="evidence" value="ECO:0007669"/>
    <property type="project" value="TreeGrafter"/>
</dbReference>